<dbReference type="Pfam" id="PF00672">
    <property type="entry name" value="HAMP"/>
    <property type="match status" value="1"/>
</dbReference>
<organism evidence="8 9">
    <name type="scientific">Breoghania corrubedonensis</name>
    <dbReference type="NCBI Taxonomy" id="665038"/>
    <lineage>
        <taxon>Bacteria</taxon>
        <taxon>Pseudomonadati</taxon>
        <taxon>Pseudomonadota</taxon>
        <taxon>Alphaproteobacteria</taxon>
        <taxon>Hyphomicrobiales</taxon>
        <taxon>Stappiaceae</taxon>
        <taxon>Breoghania</taxon>
    </lineage>
</organism>
<sequence length="701" mass="74523">MLRKNLSTKVSAIFLAGAFVLCAALVGTAALLGGSVANEEADKALMSATVGKRKALEMTLEQVRDSMRFFTSLPTAKDSIMKMRAGWKNLKKDQSAQLRRIYVEDNPNPAGERQLLIEAPQKNYYTTSHAVIQASAKEIVEQHLFSDMALSDPDGNIVFTYRKGADFARAYDDPAIAGTAVQSVLASIMTAAKANTLKPEDIFFSGFDVADGEVSAVIAMPVFYLDTFFGAVAFSIDMDRIAAILNDATGIGESERAMLVTPAGDVVHLGGNGNTAVRFDEIRKSDSVVEIDGSPWRYRTALGTFLDRRFTVLEAVKQSELNAAANRITYGLLVAGIVCLVPFACIIWWLTRRMFAPLARLSAISRRIAEGELDTEISGVGRGDEIGEMARAVDVFKKNSLERERLTAESAAAAVATRKRAEAIEGLISGFRADVTGMLASVEGVLDSVAETAADLTQSSSDAARQGGEAAQESERASGNVEAVAAATEELNASISEIERQVATTADVVRQTTRSTATSNEKVMGLARSAERIGDVVSLISEIAEQTNLLALNATIEAARAGEAGRGFAVVAAEVKELASQTAKATEEISTQIAEIQASTNSAVTEIGAVTQSIDEVNGYTEAIADAVRQQGAATGEISHNVTEAASGTRIVNESVSALSVRIGESARAMGEMQSSTREMKAQADRLRASIDRFLDEVAAA</sequence>
<evidence type="ECO:0000256" key="1">
    <source>
        <dbReference type="ARBA" id="ARBA00023224"/>
    </source>
</evidence>
<feature type="domain" description="Methyl-accepting transducer" evidence="6">
    <location>
        <begin position="445"/>
        <end position="674"/>
    </location>
</feature>
<dbReference type="RefSeq" id="WP_107990639.1">
    <property type="nucleotide sequence ID" value="NZ_QAYG01000006.1"/>
</dbReference>
<feature type="region of interest" description="Disordered" evidence="4">
    <location>
        <begin position="458"/>
        <end position="479"/>
    </location>
</feature>
<keyword evidence="9" id="KW-1185">Reference proteome</keyword>
<evidence type="ECO:0000259" key="6">
    <source>
        <dbReference type="PROSITE" id="PS50111"/>
    </source>
</evidence>
<dbReference type="GO" id="GO:0004888">
    <property type="term" value="F:transmembrane signaling receptor activity"/>
    <property type="evidence" value="ECO:0007669"/>
    <property type="project" value="InterPro"/>
</dbReference>
<feature type="transmembrane region" description="Helical" evidence="5">
    <location>
        <begin position="328"/>
        <end position="350"/>
    </location>
</feature>
<dbReference type="SUPFAM" id="SSF58104">
    <property type="entry name" value="Methyl-accepting chemotaxis protein (MCP) signaling domain"/>
    <property type="match status" value="1"/>
</dbReference>
<dbReference type="PROSITE" id="PS50885">
    <property type="entry name" value="HAMP"/>
    <property type="match status" value="1"/>
</dbReference>
<evidence type="ECO:0000313" key="9">
    <source>
        <dbReference type="Proteomes" id="UP000244081"/>
    </source>
</evidence>
<keyword evidence="1 3" id="KW-0807">Transducer</keyword>
<keyword evidence="5" id="KW-0472">Membrane</keyword>
<name>A0A2T5V7E8_9HYPH</name>
<dbReference type="GO" id="GO:0006935">
    <property type="term" value="P:chemotaxis"/>
    <property type="evidence" value="ECO:0007669"/>
    <property type="project" value="InterPro"/>
</dbReference>
<dbReference type="PANTHER" id="PTHR32089">
    <property type="entry name" value="METHYL-ACCEPTING CHEMOTAXIS PROTEIN MCPB"/>
    <property type="match status" value="1"/>
</dbReference>
<dbReference type="GO" id="GO:0016020">
    <property type="term" value="C:membrane"/>
    <property type="evidence" value="ECO:0007669"/>
    <property type="project" value="InterPro"/>
</dbReference>
<protein>
    <submittedName>
        <fullName evidence="8">Methyl-accepting chemotaxis protein</fullName>
    </submittedName>
</protein>
<gene>
    <name evidence="8" type="ORF">C8N35_10661</name>
</gene>
<evidence type="ECO:0000313" key="8">
    <source>
        <dbReference type="EMBL" id="PTW59679.1"/>
    </source>
</evidence>
<evidence type="ECO:0000256" key="5">
    <source>
        <dbReference type="SAM" id="Phobius"/>
    </source>
</evidence>
<evidence type="ECO:0000256" key="3">
    <source>
        <dbReference type="PROSITE-ProRule" id="PRU00284"/>
    </source>
</evidence>
<comment type="caution">
    <text evidence="8">The sequence shown here is derived from an EMBL/GenBank/DDBJ whole genome shotgun (WGS) entry which is preliminary data.</text>
</comment>
<dbReference type="CDD" id="cd06225">
    <property type="entry name" value="HAMP"/>
    <property type="match status" value="1"/>
</dbReference>
<dbReference type="OrthoDB" id="3378718at2"/>
<dbReference type="PROSITE" id="PS50111">
    <property type="entry name" value="CHEMOTAXIS_TRANSDUC_2"/>
    <property type="match status" value="1"/>
</dbReference>
<reference evidence="8 9" key="1">
    <citation type="submission" date="2018-04" db="EMBL/GenBank/DDBJ databases">
        <title>Genomic Encyclopedia of Archaeal and Bacterial Type Strains, Phase II (KMG-II): from individual species to whole genera.</title>
        <authorList>
            <person name="Goeker M."/>
        </authorList>
    </citation>
    <scope>NUCLEOTIDE SEQUENCE [LARGE SCALE GENOMIC DNA]</scope>
    <source>
        <strain evidence="8 9">DSM 23382</strain>
    </source>
</reference>
<dbReference type="GO" id="GO:0007165">
    <property type="term" value="P:signal transduction"/>
    <property type="evidence" value="ECO:0007669"/>
    <property type="project" value="UniProtKB-KW"/>
</dbReference>
<accession>A0A2T5V7E8</accession>
<dbReference type="PANTHER" id="PTHR32089:SF112">
    <property type="entry name" value="LYSOZYME-LIKE PROTEIN-RELATED"/>
    <property type="match status" value="1"/>
</dbReference>
<evidence type="ECO:0000256" key="4">
    <source>
        <dbReference type="SAM" id="MobiDB-lite"/>
    </source>
</evidence>
<dbReference type="SMART" id="SM00283">
    <property type="entry name" value="MA"/>
    <property type="match status" value="1"/>
</dbReference>
<proteinExistence type="inferred from homology"/>
<feature type="domain" description="HAMP" evidence="7">
    <location>
        <begin position="352"/>
        <end position="405"/>
    </location>
</feature>
<dbReference type="Gene3D" id="1.10.287.950">
    <property type="entry name" value="Methyl-accepting chemotaxis protein"/>
    <property type="match status" value="1"/>
</dbReference>
<dbReference type="Gene3D" id="6.10.340.10">
    <property type="match status" value="1"/>
</dbReference>
<dbReference type="SMART" id="SM00304">
    <property type="entry name" value="HAMP"/>
    <property type="match status" value="1"/>
</dbReference>
<dbReference type="InterPro" id="IPR004090">
    <property type="entry name" value="Chemotax_Me-accpt_rcpt"/>
</dbReference>
<comment type="similarity">
    <text evidence="2">Belongs to the methyl-accepting chemotaxis (MCP) protein family.</text>
</comment>
<dbReference type="EMBL" id="QAYG01000006">
    <property type="protein sequence ID" value="PTW59679.1"/>
    <property type="molecule type" value="Genomic_DNA"/>
</dbReference>
<dbReference type="InterPro" id="IPR004089">
    <property type="entry name" value="MCPsignal_dom"/>
</dbReference>
<evidence type="ECO:0000259" key="7">
    <source>
        <dbReference type="PROSITE" id="PS50885"/>
    </source>
</evidence>
<keyword evidence="5" id="KW-1133">Transmembrane helix</keyword>
<evidence type="ECO:0000256" key="2">
    <source>
        <dbReference type="ARBA" id="ARBA00029447"/>
    </source>
</evidence>
<dbReference type="AlphaFoldDB" id="A0A2T5V7E8"/>
<dbReference type="PRINTS" id="PR00260">
    <property type="entry name" value="CHEMTRNSDUCR"/>
</dbReference>
<keyword evidence="5" id="KW-0812">Transmembrane</keyword>
<dbReference type="InterPro" id="IPR003660">
    <property type="entry name" value="HAMP_dom"/>
</dbReference>
<dbReference type="Proteomes" id="UP000244081">
    <property type="component" value="Unassembled WGS sequence"/>
</dbReference>
<dbReference type="Pfam" id="PF00015">
    <property type="entry name" value="MCPsignal"/>
    <property type="match status" value="1"/>
</dbReference>